<dbReference type="GeneID" id="9187473"/>
<protein>
    <submittedName>
        <fullName evidence="2">(Perigord truffle) hypothetical protein</fullName>
    </submittedName>
</protein>
<dbReference type="RefSeq" id="XP_002837342.1">
    <property type="nucleotide sequence ID" value="XM_002837296.1"/>
</dbReference>
<feature type="compositionally biased region" description="Pro residues" evidence="1">
    <location>
        <begin position="85"/>
        <end position="102"/>
    </location>
</feature>
<evidence type="ECO:0000313" key="3">
    <source>
        <dbReference type="Proteomes" id="UP000006911"/>
    </source>
</evidence>
<evidence type="ECO:0000313" key="2">
    <source>
        <dbReference type="EMBL" id="CAZ81533.1"/>
    </source>
</evidence>
<evidence type="ECO:0000256" key="1">
    <source>
        <dbReference type="SAM" id="MobiDB-lite"/>
    </source>
</evidence>
<dbReference type="Proteomes" id="UP000006911">
    <property type="component" value="Unassembled WGS sequence"/>
</dbReference>
<dbReference type="HOGENOM" id="CLU_1918595_0_0_1"/>
<name>D5GAJ0_TUBMM</name>
<dbReference type="InParanoid" id="D5GAJ0"/>
<proteinExistence type="predicted"/>
<feature type="compositionally biased region" description="Polar residues" evidence="1">
    <location>
        <begin position="59"/>
        <end position="68"/>
    </location>
</feature>
<dbReference type="EMBL" id="FN430078">
    <property type="protein sequence ID" value="CAZ81533.1"/>
    <property type="molecule type" value="Genomic_DNA"/>
</dbReference>
<gene>
    <name evidence="2" type="ORF">GSTUM_00003609001</name>
</gene>
<feature type="region of interest" description="Disordered" evidence="1">
    <location>
        <begin position="1"/>
        <end position="132"/>
    </location>
</feature>
<reference evidence="2 3" key="1">
    <citation type="journal article" date="2010" name="Nature">
        <title>Perigord black truffle genome uncovers evolutionary origins and mechanisms of symbiosis.</title>
        <authorList>
            <person name="Martin F."/>
            <person name="Kohler A."/>
            <person name="Murat C."/>
            <person name="Balestrini R."/>
            <person name="Coutinho P.M."/>
            <person name="Jaillon O."/>
            <person name="Montanini B."/>
            <person name="Morin E."/>
            <person name="Noel B."/>
            <person name="Percudani R."/>
            <person name="Porcel B."/>
            <person name="Rubini A."/>
            <person name="Amicucci A."/>
            <person name="Amselem J."/>
            <person name="Anthouard V."/>
            <person name="Arcioni S."/>
            <person name="Artiguenave F."/>
            <person name="Aury J.M."/>
            <person name="Ballario P."/>
            <person name="Bolchi A."/>
            <person name="Brenna A."/>
            <person name="Brun A."/>
            <person name="Buee M."/>
            <person name="Cantarel B."/>
            <person name="Chevalier G."/>
            <person name="Couloux A."/>
            <person name="Da Silva C."/>
            <person name="Denoeud F."/>
            <person name="Duplessis S."/>
            <person name="Ghignone S."/>
            <person name="Hilselberger B."/>
            <person name="Iotti M."/>
            <person name="Marcais B."/>
            <person name="Mello A."/>
            <person name="Miranda M."/>
            <person name="Pacioni G."/>
            <person name="Quesneville H."/>
            <person name="Riccioni C."/>
            <person name="Ruotolo R."/>
            <person name="Splivallo R."/>
            <person name="Stocchi V."/>
            <person name="Tisserant E."/>
            <person name="Viscomi A.R."/>
            <person name="Zambonelli A."/>
            <person name="Zampieri E."/>
            <person name="Henrissat B."/>
            <person name="Lebrun M.H."/>
            <person name="Paolocci F."/>
            <person name="Bonfante P."/>
            <person name="Ottonello S."/>
            <person name="Wincker P."/>
        </authorList>
    </citation>
    <scope>NUCLEOTIDE SEQUENCE [LARGE SCALE GENOMIC DNA]</scope>
    <source>
        <strain evidence="2 3">Mel28</strain>
    </source>
</reference>
<sequence length="132" mass="14988">MISQATPAPYNHPSPYTNTPLGRTTTATRAIRLRDPLHKNCTGKPRSRHRRREYPGNTRLYTPAQQQPCKGRKEGRKGSSIKLPTTPPPRYTKWLIPPPPPLFTKSHHLPPPSQHVRSSPRPPGTQLTARRR</sequence>
<organism evidence="2 3">
    <name type="scientific">Tuber melanosporum (strain Mel28)</name>
    <name type="common">Perigord black truffle</name>
    <dbReference type="NCBI Taxonomy" id="656061"/>
    <lineage>
        <taxon>Eukaryota</taxon>
        <taxon>Fungi</taxon>
        <taxon>Dikarya</taxon>
        <taxon>Ascomycota</taxon>
        <taxon>Pezizomycotina</taxon>
        <taxon>Pezizomycetes</taxon>
        <taxon>Pezizales</taxon>
        <taxon>Tuberaceae</taxon>
        <taxon>Tuber</taxon>
    </lineage>
</organism>
<keyword evidence="3" id="KW-1185">Reference proteome</keyword>
<accession>D5GAJ0</accession>
<dbReference type="KEGG" id="tml:GSTUM_00003609001"/>
<dbReference type="AlphaFoldDB" id="D5GAJ0"/>